<dbReference type="PANTHER" id="PTHR33795">
    <property type="entry name" value="INSERTION ELEMENT IS150 PROTEIN INSJ"/>
    <property type="match status" value="1"/>
</dbReference>
<proteinExistence type="inferred from homology"/>
<sequence length="199" mass="23185">MSKYSFKFKLKVVTAYLNGEGGGRTLAKKYGVKSYSQVKRWIKNYQAFGVEGLKERKSKTKYTSEFKQSVVELYLTSILSYQQIALQYGINNPTLIARWKSEYIKDGVNAFVERPKGRPPTMKKSETKQSKPKKPIRISQKELSKLTPEQQRILELEKQLRYAQIENAYLKELRRLRLEEAREMKKSQESSTASEESSH</sequence>
<feature type="domain" description="Insertion element IS150 protein InsJ-like helix-turn-helix" evidence="3">
    <location>
        <begin position="66"/>
        <end position="119"/>
    </location>
</feature>
<dbReference type="InterPro" id="IPR009057">
    <property type="entry name" value="Homeodomain-like_sf"/>
</dbReference>
<dbReference type="Gene3D" id="1.10.10.10">
    <property type="entry name" value="Winged helix-like DNA-binding domain superfamily/Winged helix DNA-binding domain"/>
    <property type="match status" value="2"/>
</dbReference>
<dbReference type="InterPro" id="IPR036388">
    <property type="entry name" value="WH-like_DNA-bd_sf"/>
</dbReference>
<dbReference type="PANTHER" id="PTHR33795:SF1">
    <property type="entry name" value="INSERTION ELEMENT IS150 PROTEIN INSJ"/>
    <property type="match status" value="1"/>
</dbReference>
<dbReference type="AlphaFoldDB" id="A0A6N3EEW5"/>
<protein>
    <submittedName>
        <fullName evidence="4">Transposase</fullName>
    </submittedName>
</protein>
<dbReference type="InterPro" id="IPR055247">
    <property type="entry name" value="InsJ-like_HTH"/>
</dbReference>
<feature type="region of interest" description="Disordered" evidence="2">
    <location>
        <begin position="112"/>
        <end position="140"/>
    </location>
</feature>
<feature type="domain" description="Insertion element IS150 protein InsJ-like helix-turn-helix" evidence="3">
    <location>
        <begin position="8"/>
        <end position="57"/>
    </location>
</feature>
<reference evidence="4" key="1">
    <citation type="submission" date="2019-11" db="EMBL/GenBank/DDBJ databases">
        <authorList>
            <person name="Feng L."/>
        </authorList>
    </citation>
    <scope>NUCLEOTIDE SEQUENCE</scope>
    <source>
        <strain evidence="4">VrattiLFYP33</strain>
    </source>
</reference>
<dbReference type="SUPFAM" id="SSF46689">
    <property type="entry name" value="Homeodomain-like"/>
    <property type="match status" value="1"/>
</dbReference>
<name>A0A6N3EEW5_9FIRM</name>
<dbReference type="EMBL" id="CACRUX010000071">
    <property type="protein sequence ID" value="VYU38504.1"/>
    <property type="molecule type" value="Genomic_DNA"/>
</dbReference>
<accession>A0A6N3EEW5</accession>
<dbReference type="RefSeq" id="WP_021840669.1">
    <property type="nucleotide sequence ID" value="NZ_CACRUX010000071.1"/>
</dbReference>
<dbReference type="SUPFAM" id="SSF48295">
    <property type="entry name" value="TrpR-like"/>
    <property type="match status" value="1"/>
</dbReference>
<dbReference type="InterPro" id="IPR010921">
    <property type="entry name" value="Trp_repressor/repl_initiator"/>
</dbReference>
<evidence type="ECO:0000313" key="4">
    <source>
        <dbReference type="EMBL" id="VYU38504.1"/>
    </source>
</evidence>
<evidence type="ECO:0000256" key="2">
    <source>
        <dbReference type="SAM" id="MobiDB-lite"/>
    </source>
</evidence>
<dbReference type="GO" id="GO:0043565">
    <property type="term" value="F:sequence-specific DNA binding"/>
    <property type="evidence" value="ECO:0007669"/>
    <property type="project" value="InterPro"/>
</dbReference>
<dbReference type="Pfam" id="PF13518">
    <property type="entry name" value="HTH_28"/>
    <property type="match status" value="2"/>
</dbReference>
<organism evidence="4">
    <name type="scientific">Veillonella ratti</name>
    <dbReference type="NCBI Taxonomy" id="103892"/>
    <lineage>
        <taxon>Bacteria</taxon>
        <taxon>Bacillati</taxon>
        <taxon>Bacillota</taxon>
        <taxon>Negativicutes</taxon>
        <taxon>Veillonellales</taxon>
        <taxon>Veillonellaceae</taxon>
        <taxon>Veillonella</taxon>
    </lineage>
</organism>
<comment type="similarity">
    <text evidence="1">Belongs to the IS150/IS1296 orfA family.</text>
</comment>
<gene>
    <name evidence="4" type="ORF">VRLFYP33_01907</name>
</gene>
<evidence type="ECO:0000259" key="3">
    <source>
        <dbReference type="Pfam" id="PF13518"/>
    </source>
</evidence>
<evidence type="ECO:0000256" key="1">
    <source>
        <dbReference type="ARBA" id="ARBA00038232"/>
    </source>
</evidence>
<dbReference type="InterPro" id="IPR052057">
    <property type="entry name" value="IS150/IS1296_orfA-like"/>
</dbReference>